<feature type="signal peptide" evidence="1">
    <location>
        <begin position="1"/>
        <end position="29"/>
    </location>
</feature>
<evidence type="ECO:0000313" key="3">
    <source>
        <dbReference type="EMBL" id="MBK1883420.1"/>
    </source>
</evidence>
<dbReference type="PANTHER" id="PTHR40469">
    <property type="entry name" value="SECRETED GLYCOSYL HYDROLASE"/>
    <property type="match status" value="1"/>
</dbReference>
<sequence>MKSSNHHHRFLAAGCALAFSLLSSMPAMSEDLPPDSIAPMGQKWAEKKAADTIRVLLVGSGSSHDFPKYFLKADSETLTKAGGMEVTATPNLEEALALLPEADVLVFSGNHDQWGTEKFQKALNQFADDGHGVIILHAGTWVHPWAGYNDRFVGGGSTGHGYGEFEVAVEKQKNPVMNGVPKTFKIVDESYRHTFSEDAKVIELAENHADGQKHACVWIVKDRKARIVDITLGHADEAHSNPAYQSILTNAVKWVAEGR</sequence>
<dbReference type="InterPro" id="IPR029062">
    <property type="entry name" value="Class_I_gatase-like"/>
</dbReference>
<reference evidence="3" key="1">
    <citation type="submission" date="2021-01" db="EMBL/GenBank/DDBJ databases">
        <title>Modified the classification status of verrucomicrobia.</title>
        <authorList>
            <person name="Feng X."/>
        </authorList>
    </citation>
    <scope>NUCLEOTIDE SEQUENCE</scope>
    <source>
        <strain evidence="3">KCTC 22041</strain>
    </source>
</reference>
<keyword evidence="4" id="KW-1185">Reference proteome</keyword>
<dbReference type="SUPFAM" id="SSF52317">
    <property type="entry name" value="Class I glutamine amidotransferase-like"/>
    <property type="match status" value="1"/>
</dbReference>
<evidence type="ECO:0000259" key="2">
    <source>
        <dbReference type="Pfam" id="PF06283"/>
    </source>
</evidence>
<accession>A0A934S5E3</accession>
<dbReference type="Gene3D" id="3.40.50.880">
    <property type="match status" value="1"/>
</dbReference>
<dbReference type="RefSeq" id="WP_200271556.1">
    <property type="nucleotide sequence ID" value="NZ_JAENIJ010000021.1"/>
</dbReference>
<evidence type="ECO:0000256" key="1">
    <source>
        <dbReference type="SAM" id="SignalP"/>
    </source>
</evidence>
<gene>
    <name evidence="3" type="ORF">JIN85_13420</name>
</gene>
<dbReference type="Pfam" id="PF06283">
    <property type="entry name" value="ThuA"/>
    <property type="match status" value="1"/>
</dbReference>
<dbReference type="PANTHER" id="PTHR40469:SF2">
    <property type="entry name" value="GALACTOSE-BINDING DOMAIN-LIKE SUPERFAMILY PROTEIN"/>
    <property type="match status" value="1"/>
</dbReference>
<comment type="caution">
    <text evidence="3">The sequence shown here is derived from an EMBL/GenBank/DDBJ whole genome shotgun (WGS) entry which is preliminary data.</text>
</comment>
<feature type="domain" description="ThuA-like" evidence="2">
    <location>
        <begin position="77"/>
        <end position="255"/>
    </location>
</feature>
<feature type="chain" id="PRO_5038057422" evidence="1">
    <location>
        <begin position="30"/>
        <end position="259"/>
    </location>
</feature>
<organism evidence="3 4">
    <name type="scientific">Luteolibacter pohnpeiensis</name>
    <dbReference type="NCBI Taxonomy" id="454153"/>
    <lineage>
        <taxon>Bacteria</taxon>
        <taxon>Pseudomonadati</taxon>
        <taxon>Verrucomicrobiota</taxon>
        <taxon>Verrucomicrobiia</taxon>
        <taxon>Verrucomicrobiales</taxon>
        <taxon>Verrucomicrobiaceae</taxon>
        <taxon>Luteolibacter</taxon>
    </lineage>
</organism>
<dbReference type="InterPro" id="IPR029010">
    <property type="entry name" value="ThuA-like"/>
</dbReference>
<protein>
    <submittedName>
        <fullName evidence="3">ThuA domain-containing protein</fullName>
    </submittedName>
</protein>
<dbReference type="Proteomes" id="UP000603141">
    <property type="component" value="Unassembled WGS sequence"/>
</dbReference>
<keyword evidence="1" id="KW-0732">Signal</keyword>
<name>A0A934S5E3_9BACT</name>
<proteinExistence type="predicted"/>
<dbReference type="EMBL" id="JAENIJ010000021">
    <property type="protein sequence ID" value="MBK1883420.1"/>
    <property type="molecule type" value="Genomic_DNA"/>
</dbReference>
<evidence type="ECO:0000313" key="4">
    <source>
        <dbReference type="Proteomes" id="UP000603141"/>
    </source>
</evidence>
<dbReference type="AlphaFoldDB" id="A0A934S5E3"/>